<dbReference type="InterPro" id="IPR012337">
    <property type="entry name" value="RNaseH-like_sf"/>
</dbReference>
<dbReference type="OrthoDB" id="10051210at2759"/>
<dbReference type="EMBL" id="JAINUF010000002">
    <property type="protein sequence ID" value="KAJ8375538.1"/>
    <property type="molecule type" value="Genomic_DNA"/>
</dbReference>
<dbReference type="PANTHER" id="PTHR47331:SF1">
    <property type="entry name" value="GAG-LIKE PROTEIN"/>
    <property type="match status" value="1"/>
</dbReference>
<sequence>MLITQQRLSKLPYREVPVFSGDPFEFLPFLKAFEHIIHSRTDSDDDRLYYLEQFTSGEPRDLVRSCQHMRAQQGYSEVRRLLLYHYGNELKIATAYIDKAIKWPQIKSEDAKSLHSFSIFLTGCNNIMKDIEYLEEMDNPANLRIIVSKLSFRLRERWRIVAFEVQEKERRRASFSDLVKFIDRQAKIVSDPLFGDVKESSDEKGKLKSSIRAAKGSGQKRSTFATSVTPAAGNASATTKEESAKPIEDGQSAANENSASVEDVSLKSETCGVTGAGCSDYILSIVPVRIKSKKSNKTVETYAFMDSGSSATFCSEKLMRQLGVHGKRTQILLRTMGQEKPMSCYVLSDLEVSGLSENKYISLPEVLTHTDIPVTKENIPVQKVLERWPYLSEEVQLPHIEVDVDLLIGTNAHRAMEPWKIIHSQEDGPYAVKTTLGWVVNGPLRKGHDHNSSCTDQKVSVNRISVSGVDSMLLQQYNHDFPEHASEEKYEMSREDVQFIKSVSETVEKVDGHYSIGMPLRKKTVVMPNNRCVAEQRAASLKKKLSKNSDLHKEYREFMSDLLGKGYAVEVQGEMLNRNDGRVCCANFALRQTAEDGRGTSSPSAVKTVLNNFYVDDCLTSTSKEQEAITLVKDLITLCESGGFRLTKWTSNSRAVLLSIPERDRAKEIKNLDLNRDELPMERALGVDWCIESDSFKFRINVKVMPTTKRGILSVVSSIYDPLGFLSPFILLAKMIVQELCRMKLTWDEDIPEEIANGWYEWLSDLKQFASFSVKRCIKPEGFGPVVSAQLHHFSDASERGYGVVTYLRVVNRNGQVHCSFLLGKSRVTPLKPVTVPRLELAAAGVAVKMDKLMKKELQMQLEESVLWTDSTTVLRYIDNDSTRFKTFVVNRVSAIRENTRPAQWKYVNTALNPADHASRGMKSDSFMKCQSWIEGPDFLAQSESHWPVLSDFSREITEDDAEVKRMVHVNSVKAESTDTDSLNKLIHHYSDWHSLKKAVAWMLKLKELLQKACKARKEFQSRIQPSASHDVKIETVQKQMQRWRSALKGDHLTVKDIMEAETVIIQFSQKQTFCEEVKALQKVRAVHIEIAHSLDTDSCINAVRRFIARRGQVSVVRSDNGTNLVAAEREIRQAMKEWNQSKICEALLQRGVTWTFNPPAGSHHGGIWERQIRTVRKILINILKLQSLDDECLQTVMCEVEAVINSRPLTKSSDDTNDLEALTPNHLLLLKGKPALPPGMFDKEDLYSKRRWRQVQYISDIFWKRWIREYLPLLQERQKWMEKKRNVKTGDVVLIVDERAPRGSWLMGKVEKTIPDAKGYVRRVLVKTKTSTLERPIDKLCLLLEMEE</sequence>
<dbReference type="InterPro" id="IPR036397">
    <property type="entry name" value="RNaseH_sf"/>
</dbReference>
<dbReference type="Pfam" id="PF18701">
    <property type="entry name" value="DUF5641"/>
    <property type="match status" value="1"/>
</dbReference>
<dbReference type="PROSITE" id="PS50994">
    <property type="entry name" value="INTEGRASE"/>
    <property type="match status" value="1"/>
</dbReference>
<feature type="domain" description="Integrase catalytic" evidence="2">
    <location>
        <begin position="1022"/>
        <end position="1233"/>
    </location>
</feature>
<dbReference type="PANTHER" id="PTHR47331">
    <property type="entry name" value="PHD-TYPE DOMAIN-CONTAINING PROTEIN"/>
    <property type="match status" value="1"/>
</dbReference>
<evidence type="ECO:0000313" key="4">
    <source>
        <dbReference type="Proteomes" id="UP001152622"/>
    </source>
</evidence>
<accession>A0A9Q1G5S7</accession>
<dbReference type="Pfam" id="PF03564">
    <property type="entry name" value="DUF1759"/>
    <property type="match status" value="1"/>
</dbReference>
<feature type="compositionally biased region" description="Basic and acidic residues" evidence="1">
    <location>
        <begin position="239"/>
        <end position="248"/>
    </location>
</feature>
<gene>
    <name evidence="3" type="ORF">SKAU_G00061180</name>
</gene>
<dbReference type="InterPro" id="IPR001584">
    <property type="entry name" value="Integrase_cat-core"/>
</dbReference>
<dbReference type="InterPro" id="IPR040676">
    <property type="entry name" value="DUF5641"/>
</dbReference>
<dbReference type="InterPro" id="IPR005312">
    <property type="entry name" value="DUF1759"/>
</dbReference>
<evidence type="ECO:0000259" key="2">
    <source>
        <dbReference type="PROSITE" id="PS50994"/>
    </source>
</evidence>
<evidence type="ECO:0000256" key="1">
    <source>
        <dbReference type="SAM" id="MobiDB-lite"/>
    </source>
</evidence>
<dbReference type="InterPro" id="IPR008042">
    <property type="entry name" value="Retrotrans_Pao"/>
</dbReference>
<dbReference type="GO" id="GO:0003676">
    <property type="term" value="F:nucleic acid binding"/>
    <property type="evidence" value="ECO:0007669"/>
    <property type="project" value="InterPro"/>
</dbReference>
<feature type="region of interest" description="Disordered" evidence="1">
    <location>
        <begin position="205"/>
        <end position="261"/>
    </location>
</feature>
<reference evidence="3" key="1">
    <citation type="journal article" date="2023" name="Science">
        <title>Genome structures resolve the early diversification of teleost fishes.</title>
        <authorList>
            <person name="Parey E."/>
            <person name="Louis A."/>
            <person name="Montfort J."/>
            <person name="Bouchez O."/>
            <person name="Roques C."/>
            <person name="Iampietro C."/>
            <person name="Lluch J."/>
            <person name="Castinel A."/>
            <person name="Donnadieu C."/>
            <person name="Desvignes T."/>
            <person name="Floi Bucao C."/>
            <person name="Jouanno E."/>
            <person name="Wen M."/>
            <person name="Mejri S."/>
            <person name="Dirks R."/>
            <person name="Jansen H."/>
            <person name="Henkel C."/>
            <person name="Chen W.J."/>
            <person name="Zahm M."/>
            <person name="Cabau C."/>
            <person name="Klopp C."/>
            <person name="Thompson A.W."/>
            <person name="Robinson-Rechavi M."/>
            <person name="Braasch I."/>
            <person name="Lecointre G."/>
            <person name="Bobe J."/>
            <person name="Postlethwait J.H."/>
            <person name="Berthelot C."/>
            <person name="Roest Crollius H."/>
            <person name="Guiguen Y."/>
        </authorList>
    </citation>
    <scope>NUCLEOTIDE SEQUENCE</scope>
    <source>
        <strain evidence="3">WJC10195</strain>
    </source>
</reference>
<evidence type="ECO:0000313" key="3">
    <source>
        <dbReference type="EMBL" id="KAJ8375538.1"/>
    </source>
</evidence>
<dbReference type="SUPFAM" id="SSF53098">
    <property type="entry name" value="Ribonuclease H-like"/>
    <property type="match status" value="1"/>
</dbReference>
<proteinExistence type="predicted"/>
<organism evidence="3 4">
    <name type="scientific">Synaphobranchus kaupii</name>
    <name type="common">Kaup's arrowtooth eel</name>
    <dbReference type="NCBI Taxonomy" id="118154"/>
    <lineage>
        <taxon>Eukaryota</taxon>
        <taxon>Metazoa</taxon>
        <taxon>Chordata</taxon>
        <taxon>Craniata</taxon>
        <taxon>Vertebrata</taxon>
        <taxon>Euteleostomi</taxon>
        <taxon>Actinopterygii</taxon>
        <taxon>Neopterygii</taxon>
        <taxon>Teleostei</taxon>
        <taxon>Anguilliformes</taxon>
        <taxon>Synaphobranchidae</taxon>
        <taxon>Synaphobranchus</taxon>
    </lineage>
</organism>
<dbReference type="Gene3D" id="3.30.420.10">
    <property type="entry name" value="Ribonuclease H-like superfamily/Ribonuclease H"/>
    <property type="match status" value="1"/>
</dbReference>
<protein>
    <recommendedName>
        <fullName evidence="2">Integrase catalytic domain-containing protein</fullName>
    </recommendedName>
</protein>
<name>A0A9Q1G5S7_SYNKA</name>
<keyword evidence="4" id="KW-1185">Reference proteome</keyword>
<dbReference type="Pfam" id="PF05380">
    <property type="entry name" value="Peptidase_A17"/>
    <property type="match status" value="1"/>
</dbReference>
<feature type="compositionally biased region" description="Polar residues" evidence="1">
    <location>
        <begin position="219"/>
        <end position="229"/>
    </location>
</feature>
<dbReference type="GO" id="GO:0015074">
    <property type="term" value="P:DNA integration"/>
    <property type="evidence" value="ECO:0007669"/>
    <property type="project" value="InterPro"/>
</dbReference>
<comment type="caution">
    <text evidence="3">The sequence shown here is derived from an EMBL/GenBank/DDBJ whole genome shotgun (WGS) entry which is preliminary data.</text>
</comment>
<dbReference type="Proteomes" id="UP001152622">
    <property type="component" value="Chromosome 2"/>
</dbReference>